<evidence type="ECO:0000313" key="2">
    <source>
        <dbReference type="Proteomes" id="UP000799776"/>
    </source>
</evidence>
<feature type="non-terminal residue" evidence="1">
    <location>
        <position position="164"/>
    </location>
</feature>
<dbReference type="AlphaFoldDB" id="A0A9P4M017"/>
<name>A0A9P4M017_9PEZI</name>
<accession>A0A9P4M017</accession>
<sequence>APSCAICSNPAPPGSECSCEAERLEIAVRQAEQRAMDGKMAEIRDWVINHARTHVLQLFTNLSSARRAAHTAYLSSLPFYSFYIQHHGAPPLHPAALNQLKAQIADAHADFKRGVDLDWRASVLRYPEVLDYFYGLVELRLPSERSASVADPPFAQAGYKDGGF</sequence>
<keyword evidence="2" id="KW-1185">Reference proteome</keyword>
<evidence type="ECO:0000313" key="1">
    <source>
        <dbReference type="EMBL" id="KAF2091750.1"/>
    </source>
</evidence>
<dbReference type="EMBL" id="ML978711">
    <property type="protein sequence ID" value="KAF2091750.1"/>
    <property type="molecule type" value="Genomic_DNA"/>
</dbReference>
<proteinExistence type="predicted"/>
<dbReference type="OrthoDB" id="5409477at2759"/>
<feature type="non-terminal residue" evidence="1">
    <location>
        <position position="1"/>
    </location>
</feature>
<gene>
    <name evidence="1" type="ORF">K490DRAFT_21420</name>
</gene>
<reference evidence="1" key="1">
    <citation type="journal article" date="2020" name="Stud. Mycol.">
        <title>101 Dothideomycetes genomes: a test case for predicting lifestyles and emergence of pathogens.</title>
        <authorList>
            <person name="Haridas S."/>
            <person name="Albert R."/>
            <person name="Binder M."/>
            <person name="Bloem J."/>
            <person name="Labutti K."/>
            <person name="Salamov A."/>
            <person name="Andreopoulos B."/>
            <person name="Baker S."/>
            <person name="Barry K."/>
            <person name="Bills G."/>
            <person name="Bluhm B."/>
            <person name="Cannon C."/>
            <person name="Castanera R."/>
            <person name="Culley D."/>
            <person name="Daum C."/>
            <person name="Ezra D."/>
            <person name="Gonzalez J."/>
            <person name="Henrissat B."/>
            <person name="Kuo A."/>
            <person name="Liang C."/>
            <person name="Lipzen A."/>
            <person name="Lutzoni F."/>
            <person name="Magnuson J."/>
            <person name="Mondo S."/>
            <person name="Nolan M."/>
            <person name="Ohm R."/>
            <person name="Pangilinan J."/>
            <person name="Park H.-J."/>
            <person name="Ramirez L."/>
            <person name="Alfaro M."/>
            <person name="Sun H."/>
            <person name="Tritt A."/>
            <person name="Yoshinaga Y."/>
            <person name="Zwiers L.-H."/>
            <person name="Turgeon B."/>
            <person name="Goodwin S."/>
            <person name="Spatafora J."/>
            <person name="Crous P."/>
            <person name="Grigoriev I."/>
        </authorList>
    </citation>
    <scope>NUCLEOTIDE SEQUENCE</scope>
    <source>
        <strain evidence="1">CBS 121410</strain>
    </source>
</reference>
<protein>
    <submittedName>
        <fullName evidence="1">Uncharacterized protein</fullName>
    </submittedName>
</protein>
<organism evidence="1 2">
    <name type="scientific">Saccharata proteae CBS 121410</name>
    <dbReference type="NCBI Taxonomy" id="1314787"/>
    <lineage>
        <taxon>Eukaryota</taxon>
        <taxon>Fungi</taxon>
        <taxon>Dikarya</taxon>
        <taxon>Ascomycota</taxon>
        <taxon>Pezizomycotina</taxon>
        <taxon>Dothideomycetes</taxon>
        <taxon>Dothideomycetes incertae sedis</taxon>
        <taxon>Botryosphaeriales</taxon>
        <taxon>Saccharataceae</taxon>
        <taxon>Saccharata</taxon>
    </lineage>
</organism>
<dbReference type="Proteomes" id="UP000799776">
    <property type="component" value="Unassembled WGS sequence"/>
</dbReference>
<comment type="caution">
    <text evidence="1">The sequence shown here is derived from an EMBL/GenBank/DDBJ whole genome shotgun (WGS) entry which is preliminary data.</text>
</comment>